<dbReference type="RefSeq" id="XP_049129571.1">
    <property type="nucleotide sequence ID" value="XM_049273614.1"/>
</dbReference>
<evidence type="ECO:0008006" key="4">
    <source>
        <dbReference type="Google" id="ProtNLM"/>
    </source>
</evidence>
<gene>
    <name evidence="2" type="ORF">ColSpa_07402</name>
</gene>
<proteinExistence type="predicted"/>
<reference evidence="2 3" key="1">
    <citation type="submission" date="2022-03" db="EMBL/GenBank/DDBJ databases">
        <title>Genome data of Colletotrichum spp.</title>
        <authorList>
            <person name="Utami Y.D."/>
            <person name="Hiruma K."/>
        </authorList>
    </citation>
    <scope>NUCLEOTIDE SEQUENCE [LARGE SCALE GENOMIC DNA]</scope>
    <source>
        <strain evidence="2 3">MAFF 239500</strain>
    </source>
</reference>
<dbReference type="EMBL" id="BQXU01000018">
    <property type="protein sequence ID" value="GKT47221.1"/>
    <property type="molecule type" value="Genomic_DNA"/>
</dbReference>
<sequence length="547" mass="60145">MSVANTNNNAKPQPPSRSPAPRDEAQVAKIPHILPHERVFPIQIGNELFKLSGASISSDGAFTILAILTRSYRHAAEPSALPRGPSKTLPVRSLAPSYFSQYFYCQVKKAQETGEDLSNAIRTLYIDRDPQTFADISLHLQGYHVKPRDGTHFVRLFADAQFYSLPKLISQLYEESIFISIGHREFQIPRDIFTDPGNSPNFFSLGFAVFFSNPEDLFPGLEREGLLRPPSILPPSVPHRSAETFAEILHLLRGYPVTIRNETHRAELLRDCRYFNFKGLEQKLIPHHISYNQSRRREEIVLRLEDILKSGISVAADVLASPGDHLSGWVNYARPYVDDRAAELVLEIGGESTRIHFQAGAVRAEFFRDTRARVARLFEVVATKLNLPPTTQPLGLLMASGGAGSQPPTPGHTPLSEDLVRVSVDSDTSITLDGKPYTLDADDLHIANPMSAASSTGQGGGIESPTASSAFQPNSRKRRRVDSQGHAAAGQAALAADEWVVRTGQWRLKIQGSRGGKSSVEVVLVAVKLDAYSSENARNAARGFLNG</sequence>
<evidence type="ECO:0000313" key="2">
    <source>
        <dbReference type="EMBL" id="GKT47221.1"/>
    </source>
</evidence>
<feature type="region of interest" description="Disordered" evidence="1">
    <location>
        <begin position="1"/>
        <end position="24"/>
    </location>
</feature>
<comment type="caution">
    <text evidence="2">The sequence shown here is derived from an EMBL/GenBank/DDBJ whole genome shotgun (WGS) entry which is preliminary data.</text>
</comment>
<dbReference type="SUPFAM" id="SSF54695">
    <property type="entry name" value="POZ domain"/>
    <property type="match status" value="1"/>
</dbReference>
<dbReference type="AlphaFoldDB" id="A0AA37LF77"/>
<evidence type="ECO:0000256" key="1">
    <source>
        <dbReference type="SAM" id="MobiDB-lite"/>
    </source>
</evidence>
<dbReference type="PANTHER" id="PTHR31758">
    <property type="entry name" value="BTB/POZ DOMAIN-CONTAINING PROTEIN YLR108C"/>
    <property type="match status" value="1"/>
</dbReference>
<dbReference type="Proteomes" id="UP001055115">
    <property type="component" value="Unassembled WGS sequence"/>
</dbReference>
<keyword evidence="3" id="KW-1185">Reference proteome</keyword>
<dbReference type="Gene3D" id="3.30.710.10">
    <property type="entry name" value="Potassium Channel Kv1.1, Chain A"/>
    <property type="match status" value="2"/>
</dbReference>
<protein>
    <recommendedName>
        <fullName evidence="4">BTB/POZ domain-containing protein</fullName>
    </recommendedName>
</protein>
<feature type="region of interest" description="Disordered" evidence="1">
    <location>
        <begin position="397"/>
        <end position="416"/>
    </location>
</feature>
<dbReference type="GeneID" id="73328204"/>
<accession>A0AA37LF77</accession>
<organism evidence="2 3">
    <name type="scientific">Colletotrichum spaethianum</name>
    <dbReference type="NCBI Taxonomy" id="700344"/>
    <lineage>
        <taxon>Eukaryota</taxon>
        <taxon>Fungi</taxon>
        <taxon>Dikarya</taxon>
        <taxon>Ascomycota</taxon>
        <taxon>Pezizomycotina</taxon>
        <taxon>Sordariomycetes</taxon>
        <taxon>Hypocreomycetidae</taxon>
        <taxon>Glomerellales</taxon>
        <taxon>Glomerellaceae</taxon>
        <taxon>Colletotrichum</taxon>
        <taxon>Colletotrichum spaethianum species complex</taxon>
    </lineage>
</organism>
<name>A0AA37LF77_9PEZI</name>
<feature type="compositionally biased region" description="Polar residues" evidence="1">
    <location>
        <begin position="465"/>
        <end position="474"/>
    </location>
</feature>
<feature type="region of interest" description="Disordered" evidence="1">
    <location>
        <begin position="450"/>
        <end position="494"/>
    </location>
</feature>
<dbReference type="InterPro" id="IPR011333">
    <property type="entry name" value="SKP1/BTB/POZ_sf"/>
</dbReference>
<feature type="compositionally biased region" description="Polar residues" evidence="1">
    <location>
        <begin position="1"/>
        <end position="11"/>
    </location>
</feature>
<evidence type="ECO:0000313" key="3">
    <source>
        <dbReference type="Proteomes" id="UP001055115"/>
    </source>
</evidence>
<dbReference type="PANTHER" id="PTHR31758:SF2">
    <property type="entry name" value="BTB_POZ DOMAIN-CONTAINING PROTEIN YLR108C"/>
    <property type="match status" value="1"/>
</dbReference>